<keyword evidence="3" id="KW-1185">Reference proteome</keyword>
<dbReference type="AlphaFoldDB" id="A0A7R9C1D1"/>
<evidence type="ECO:0000256" key="1">
    <source>
        <dbReference type="SAM" id="MobiDB-lite"/>
    </source>
</evidence>
<feature type="compositionally biased region" description="Polar residues" evidence="1">
    <location>
        <begin position="676"/>
        <end position="690"/>
    </location>
</feature>
<gene>
    <name evidence="2" type="ORF">NMOB1V02_LOCUS11689</name>
</gene>
<name>A0A7R9C1D1_9CRUS</name>
<organism evidence="2">
    <name type="scientific">Notodromas monacha</name>
    <dbReference type="NCBI Taxonomy" id="399045"/>
    <lineage>
        <taxon>Eukaryota</taxon>
        <taxon>Metazoa</taxon>
        <taxon>Ecdysozoa</taxon>
        <taxon>Arthropoda</taxon>
        <taxon>Crustacea</taxon>
        <taxon>Oligostraca</taxon>
        <taxon>Ostracoda</taxon>
        <taxon>Podocopa</taxon>
        <taxon>Podocopida</taxon>
        <taxon>Cypridocopina</taxon>
        <taxon>Cypridoidea</taxon>
        <taxon>Cyprididae</taxon>
        <taxon>Notodromas</taxon>
    </lineage>
</organism>
<reference evidence="2" key="1">
    <citation type="submission" date="2020-11" db="EMBL/GenBank/DDBJ databases">
        <authorList>
            <person name="Tran Van P."/>
        </authorList>
    </citation>
    <scope>NUCLEOTIDE SEQUENCE</scope>
</reference>
<evidence type="ECO:0000313" key="2">
    <source>
        <dbReference type="EMBL" id="CAD7284081.1"/>
    </source>
</evidence>
<evidence type="ECO:0000313" key="3">
    <source>
        <dbReference type="Proteomes" id="UP000678499"/>
    </source>
</evidence>
<feature type="region of interest" description="Disordered" evidence="1">
    <location>
        <begin position="676"/>
        <end position="697"/>
    </location>
</feature>
<dbReference type="Proteomes" id="UP000678499">
    <property type="component" value="Unassembled WGS sequence"/>
</dbReference>
<dbReference type="EMBL" id="OA888931">
    <property type="protein sequence ID" value="CAD7284081.1"/>
    <property type="molecule type" value="Genomic_DNA"/>
</dbReference>
<protein>
    <submittedName>
        <fullName evidence="2">Uncharacterized protein</fullName>
    </submittedName>
</protein>
<accession>A0A7R9C1D1</accession>
<sequence length="852" mass="95641">MPKMSNIHFCRNVTAAEINDTTYNANTIGALLAAYCSTIMHSPKVQNMESEAVYHLIQRDLQKADKAYALITSNKLRPNELDSFIDVLKTLFLSCMKKNKLVELCRVLYKEEHETECETVMGHGDDRGPPAVHSVPPDSIPGEQQPTNNTAVESLGYTQVPLSVPEVTDVTPPLELPKPDGGTEELEYTEVQLYVPEVADVTPPLELPQPDGDTEVPDHGVADIAEFRRTNELLLPEYEILDSGNEHSSQFVEADQNPTDSDALLEDGVEEQPSLEGSNALQALIEDGVEDQPSVEGSNARQHIGIQTKLPIADEDKFKGCSAGKELVEFCYTHRLDYCNVNMLKLLLHACFTNSSSEGYNCKKCEKVLELVHNVEEMQLKGIQDDASYEVAKKAKKIIRASMKKSTNATVKKRKCVRKNKCPPKKTPKHDKKTLGPVASLYGRFAEVDDEGNSTSPPPQCKLRKSPASVVQFARFMQWALKGHYKLHDFMKGKAPDFNGVNNEWRTKTSSCIFDVGCTSWLRLEHNKARLSSWIIPMRCVPGAFKSTQLQFPKYTYQGSLWVEDISNEEKVSIAIGKEMELTPCVMIACAPSQDGTDVGLFIRLDDLYCLIQRMRKYCENLACCTLASIAETPEEKKKMAPNEIIGKGIFYNILARSLFPADSCGAILKYGTYSGTSSAKKNRSTSASSSDDKDVQNKELQESPFVNFCFDCMFSLSPDGKRSPFVPGLMRSILTDEVWKLANLRDKKLNDVMKDIIKKDASSFSTKPNIGIVTFKKWIKTCYEKQMRTIIGHYMQEMDCVSEEFQSFRVWLNDVYYKRHNIWPNLFGGHVQESFSDKAKKNLTDSSSDDD</sequence>
<feature type="region of interest" description="Disordered" evidence="1">
    <location>
        <begin position="122"/>
        <end position="149"/>
    </location>
</feature>
<dbReference type="EMBL" id="CAJPEX010006894">
    <property type="protein sequence ID" value="CAG0924233.1"/>
    <property type="molecule type" value="Genomic_DNA"/>
</dbReference>
<proteinExistence type="predicted"/>